<evidence type="ECO:0000256" key="1">
    <source>
        <dbReference type="SAM" id="MobiDB-lite"/>
    </source>
</evidence>
<protein>
    <submittedName>
        <fullName evidence="3">Uncharacterized protein</fullName>
    </submittedName>
</protein>
<proteinExistence type="predicted"/>
<name>A0A6A8G4Z7_9EURY</name>
<accession>A0A6A8G4Z7</accession>
<reference evidence="3 4" key="1">
    <citation type="submission" date="2019-11" db="EMBL/GenBank/DDBJ databases">
        <title>Whole genome sequence of Haloferax sp. MBLA0078.</title>
        <authorList>
            <person name="Seo M.-J."/>
            <person name="Cho E.-S."/>
        </authorList>
    </citation>
    <scope>NUCLEOTIDE SEQUENCE [LARGE SCALE GENOMIC DNA]</scope>
    <source>
        <strain evidence="3 4">MBLA0078</strain>
    </source>
</reference>
<comment type="caution">
    <text evidence="3">The sequence shown here is derived from an EMBL/GenBank/DDBJ whole genome shotgun (WGS) entry which is preliminary data.</text>
</comment>
<dbReference type="Proteomes" id="UP000443423">
    <property type="component" value="Unassembled WGS sequence"/>
</dbReference>
<sequence length="332" mass="35579">MNVLGYVGFVSLFIVLGVGVKWFDPAAVSQISRRMGLSRTKGWSIGIVALLWMFLPVLAGAELGDNELWVAGAAVAGAGFYLATIAAGSIDEHRLLQRVPHVAPEAVSSDGPDTLVATSGVPKVPTDGNEDEFRTPFTGHPSIHTDWIVQRREQLGVRTVWRNVAEGVRSAEFTLGDGAVRVTPGQHRVFTSRHSTTAVELDGDIDERTASFLREHPELPSPGVSDGRLKVTEQYVPADEPVTVLGHVEQTREPGVVRIDGAPIDALLGTHANHSASPEGEAEAILIRGGIESARRTMHKRVYWLGTVSVGMILGGQLASFWLSSASFGALL</sequence>
<organism evidence="3 4">
    <name type="scientific">Haloferax marinum</name>
    <dbReference type="NCBI Taxonomy" id="2666143"/>
    <lineage>
        <taxon>Archaea</taxon>
        <taxon>Methanobacteriati</taxon>
        <taxon>Methanobacteriota</taxon>
        <taxon>Stenosarchaea group</taxon>
        <taxon>Halobacteria</taxon>
        <taxon>Halobacteriales</taxon>
        <taxon>Haloferacaceae</taxon>
        <taxon>Haloferax</taxon>
    </lineage>
</organism>
<keyword evidence="2" id="KW-1133">Transmembrane helix</keyword>
<dbReference type="AlphaFoldDB" id="A0A6A8G4Z7"/>
<feature type="transmembrane region" description="Helical" evidence="2">
    <location>
        <begin position="69"/>
        <end position="90"/>
    </location>
</feature>
<keyword evidence="2" id="KW-0812">Transmembrane</keyword>
<evidence type="ECO:0000256" key="2">
    <source>
        <dbReference type="SAM" id="Phobius"/>
    </source>
</evidence>
<feature type="transmembrane region" description="Helical" evidence="2">
    <location>
        <begin position="6"/>
        <end position="23"/>
    </location>
</feature>
<gene>
    <name evidence="3" type="ORF">GJR99_03665</name>
</gene>
<keyword evidence="4" id="KW-1185">Reference proteome</keyword>
<dbReference type="EMBL" id="WKJQ01000001">
    <property type="protein sequence ID" value="MRW95672.1"/>
    <property type="molecule type" value="Genomic_DNA"/>
</dbReference>
<dbReference type="OrthoDB" id="290880at2157"/>
<keyword evidence="2" id="KW-0472">Membrane</keyword>
<feature type="transmembrane region" description="Helical" evidence="2">
    <location>
        <begin position="302"/>
        <end position="323"/>
    </location>
</feature>
<evidence type="ECO:0000313" key="4">
    <source>
        <dbReference type="Proteomes" id="UP000443423"/>
    </source>
</evidence>
<dbReference type="RefSeq" id="WP_151109375.1">
    <property type="nucleotide sequence ID" value="NZ_WKJQ01000001.1"/>
</dbReference>
<evidence type="ECO:0000313" key="3">
    <source>
        <dbReference type="EMBL" id="MRW95672.1"/>
    </source>
</evidence>
<feature type="transmembrane region" description="Helical" evidence="2">
    <location>
        <begin position="43"/>
        <end position="63"/>
    </location>
</feature>
<feature type="region of interest" description="Disordered" evidence="1">
    <location>
        <begin position="105"/>
        <end position="129"/>
    </location>
</feature>